<feature type="transmembrane region" description="Helical" evidence="6">
    <location>
        <begin position="144"/>
        <end position="162"/>
    </location>
</feature>
<dbReference type="Gene3D" id="1.10.10.10">
    <property type="entry name" value="Winged helix-like DNA-binding domain superfamily/Winged helix DNA-binding domain"/>
    <property type="match status" value="1"/>
</dbReference>
<evidence type="ECO:0000259" key="8">
    <source>
        <dbReference type="Pfam" id="PF21982"/>
    </source>
</evidence>
<dbReference type="Pfam" id="PF21981">
    <property type="entry name" value="RecX_HTH3"/>
    <property type="match status" value="1"/>
</dbReference>
<sequence>MASEETPLARAKAIALRQLATRMRTEAQLRARLAKDDLDGEADAVMAWLRGLGYLDDAAYARARARGLVSRGAGPRLAERRLVAEGIGPAAARDAIAAAMTGDGETDRRAAELELCRALAARRSRGVALEDLDDRGRRRLARFLLGRGFAGSVVSAVLGVYTDG</sequence>
<dbReference type="PANTHER" id="PTHR33602">
    <property type="entry name" value="REGULATORY PROTEIN RECX FAMILY PROTEIN"/>
    <property type="match status" value="1"/>
</dbReference>
<evidence type="ECO:0000313" key="9">
    <source>
        <dbReference type="EMBL" id="BDG04885.1"/>
    </source>
</evidence>
<evidence type="ECO:0000313" key="10">
    <source>
        <dbReference type="Proteomes" id="UP001162891"/>
    </source>
</evidence>
<evidence type="ECO:0000256" key="5">
    <source>
        <dbReference type="HAMAP-Rule" id="MF_01114"/>
    </source>
</evidence>
<organism evidence="9 10">
    <name type="scientific">Anaeromyxobacter oryzae</name>
    <dbReference type="NCBI Taxonomy" id="2918170"/>
    <lineage>
        <taxon>Bacteria</taxon>
        <taxon>Pseudomonadati</taxon>
        <taxon>Myxococcota</taxon>
        <taxon>Myxococcia</taxon>
        <taxon>Myxococcales</taxon>
        <taxon>Cystobacterineae</taxon>
        <taxon>Anaeromyxobacteraceae</taxon>
        <taxon>Anaeromyxobacter</taxon>
    </lineage>
</organism>
<dbReference type="PANTHER" id="PTHR33602:SF1">
    <property type="entry name" value="REGULATORY PROTEIN RECX FAMILY PROTEIN"/>
    <property type="match status" value="1"/>
</dbReference>
<evidence type="ECO:0000256" key="1">
    <source>
        <dbReference type="ARBA" id="ARBA00004496"/>
    </source>
</evidence>
<comment type="similarity">
    <text evidence="2 5">Belongs to the RecX family.</text>
</comment>
<gene>
    <name evidence="5" type="primary">recX</name>
    <name evidence="9" type="ORF">AMOR_38810</name>
</gene>
<dbReference type="HAMAP" id="MF_01114">
    <property type="entry name" value="RecX"/>
    <property type="match status" value="1"/>
</dbReference>
<dbReference type="InterPro" id="IPR053926">
    <property type="entry name" value="RecX_HTH_1st"/>
</dbReference>
<keyword evidence="6" id="KW-0472">Membrane</keyword>
<accession>A0ABN6MXA1</accession>
<evidence type="ECO:0000256" key="2">
    <source>
        <dbReference type="ARBA" id="ARBA00009695"/>
    </source>
</evidence>
<dbReference type="Proteomes" id="UP001162891">
    <property type="component" value="Chromosome"/>
</dbReference>
<evidence type="ECO:0000256" key="6">
    <source>
        <dbReference type="SAM" id="Phobius"/>
    </source>
</evidence>
<dbReference type="InterPro" id="IPR036388">
    <property type="entry name" value="WH-like_DNA-bd_sf"/>
</dbReference>
<name>A0ABN6MXA1_9BACT</name>
<comment type="function">
    <text evidence="5">Modulates RecA activity.</text>
</comment>
<proteinExistence type="inferred from homology"/>
<comment type="subcellular location">
    <subcellularLocation>
        <location evidence="1 5">Cytoplasm</location>
    </subcellularLocation>
</comment>
<dbReference type="InterPro" id="IPR003783">
    <property type="entry name" value="Regulatory_RecX"/>
</dbReference>
<evidence type="ECO:0000259" key="7">
    <source>
        <dbReference type="Pfam" id="PF21981"/>
    </source>
</evidence>
<dbReference type="RefSeq" id="WP_248353399.1">
    <property type="nucleotide sequence ID" value="NZ_AP025591.1"/>
</dbReference>
<evidence type="ECO:0000256" key="3">
    <source>
        <dbReference type="ARBA" id="ARBA00018111"/>
    </source>
</evidence>
<dbReference type="EMBL" id="AP025591">
    <property type="protein sequence ID" value="BDG04885.1"/>
    <property type="molecule type" value="Genomic_DNA"/>
</dbReference>
<feature type="domain" description="RecX first three-helical" evidence="8">
    <location>
        <begin position="11"/>
        <end position="48"/>
    </location>
</feature>
<evidence type="ECO:0000256" key="4">
    <source>
        <dbReference type="ARBA" id="ARBA00022490"/>
    </source>
</evidence>
<keyword evidence="4 5" id="KW-0963">Cytoplasm</keyword>
<dbReference type="InterPro" id="IPR053925">
    <property type="entry name" value="RecX_HTH_3rd"/>
</dbReference>
<dbReference type="Pfam" id="PF21982">
    <property type="entry name" value="RecX_HTH1"/>
    <property type="match status" value="1"/>
</dbReference>
<protein>
    <recommendedName>
        <fullName evidence="3 5">Regulatory protein RecX</fullName>
    </recommendedName>
</protein>
<keyword evidence="6" id="KW-0812">Transmembrane</keyword>
<reference evidence="10" key="1">
    <citation type="journal article" date="2022" name="Int. J. Syst. Evol. Microbiol.">
        <title>Anaeromyxobacter oryzae sp. nov., Anaeromyxobacter diazotrophicus sp. nov. and Anaeromyxobacter paludicola sp. nov., isolated from paddy soils.</title>
        <authorList>
            <person name="Itoh H."/>
            <person name="Xu Z."/>
            <person name="Mise K."/>
            <person name="Masuda Y."/>
            <person name="Ushijima N."/>
            <person name="Hayakawa C."/>
            <person name="Shiratori Y."/>
            <person name="Senoo K."/>
        </authorList>
    </citation>
    <scope>NUCLEOTIDE SEQUENCE [LARGE SCALE GENOMIC DNA]</scope>
    <source>
        <strain evidence="10">Red232</strain>
    </source>
</reference>
<keyword evidence="6" id="KW-1133">Transmembrane helix</keyword>
<keyword evidence="10" id="KW-1185">Reference proteome</keyword>
<feature type="domain" description="RecX third three-helical" evidence="7">
    <location>
        <begin position="112"/>
        <end position="158"/>
    </location>
</feature>